<dbReference type="GO" id="GO:0055085">
    <property type="term" value="P:transmembrane transport"/>
    <property type="evidence" value="ECO:0007669"/>
    <property type="project" value="InterPro"/>
</dbReference>
<dbReference type="Pfam" id="PF00528">
    <property type="entry name" value="BPD_transp_1"/>
    <property type="match status" value="1"/>
</dbReference>
<dbReference type="PROSITE" id="PS50928">
    <property type="entry name" value="ABC_TM1"/>
    <property type="match status" value="1"/>
</dbReference>
<evidence type="ECO:0000313" key="9">
    <source>
        <dbReference type="EMBL" id="OWU71054.1"/>
    </source>
</evidence>
<dbReference type="Proteomes" id="UP000215377">
    <property type="component" value="Unassembled WGS sequence"/>
</dbReference>
<feature type="transmembrane region" description="Helical" evidence="7">
    <location>
        <begin position="65"/>
        <end position="84"/>
    </location>
</feature>
<protein>
    <submittedName>
        <fullName evidence="9">Transcriptional regulator</fullName>
    </submittedName>
</protein>
<keyword evidence="3" id="KW-1003">Cell membrane</keyword>
<evidence type="ECO:0000256" key="7">
    <source>
        <dbReference type="RuleBase" id="RU363032"/>
    </source>
</evidence>
<keyword evidence="6 7" id="KW-0472">Membrane</keyword>
<dbReference type="Gene3D" id="1.10.3720.10">
    <property type="entry name" value="MetI-like"/>
    <property type="match status" value="1"/>
</dbReference>
<dbReference type="EMBL" id="AQQR01000010">
    <property type="protein sequence ID" value="OWU71054.1"/>
    <property type="molecule type" value="Genomic_DNA"/>
</dbReference>
<dbReference type="PANTHER" id="PTHR43005:SF1">
    <property type="entry name" value="SPERMIDINE_PUTRESCINE TRANSPORT SYSTEM PERMEASE PROTEIN"/>
    <property type="match status" value="1"/>
</dbReference>
<evidence type="ECO:0000256" key="2">
    <source>
        <dbReference type="ARBA" id="ARBA00022448"/>
    </source>
</evidence>
<dbReference type="AlphaFoldDB" id="A0A225NEU2"/>
<keyword evidence="10" id="KW-1185">Reference proteome</keyword>
<keyword evidence="2 7" id="KW-0813">Transport</keyword>
<dbReference type="PANTHER" id="PTHR43005">
    <property type="entry name" value="BLR7065 PROTEIN"/>
    <property type="match status" value="1"/>
</dbReference>
<comment type="similarity">
    <text evidence="7">Belongs to the binding-protein-dependent transport system permease family.</text>
</comment>
<dbReference type="GO" id="GO:0005886">
    <property type="term" value="C:plasma membrane"/>
    <property type="evidence" value="ECO:0007669"/>
    <property type="project" value="UniProtKB-SubCell"/>
</dbReference>
<reference evidence="9 10" key="1">
    <citation type="submission" date="2013-04" db="EMBL/GenBank/DDBJ databases">
        <title>Oceanicola sp. 22II1-22F33 Genome Sequencing.</title>
        <authorList>
            <person name="Lai Q."/>
            <person name="Li G."/>
            <person name="Shao Z."/>
        </authorList>
    </citation>
    <scope>NUCLEOTIDE SEQUENCE [LARGE SCALE GENOMIC DNA]</scope>
    <source>
        <strain evidence="9 10">22II1-22F33</strain>
    </source>
</reference>
<feature type="transmembrane region" description="Helical" evidence="7">
    <location>
        <begin position="96"/>
        <end position="119"/>
    </location>
</feature>
<dbReference type="InterPro" id="IPR000515">
    <property type="entry name" value="MetI-like"/>
</dbReference>
<feature type="transmembrane region" description="Helical" evidence="7">
    <location>
        <begin position="157"/>
        <end position="175"/>
    </location>
</feature>
<comment type="subcellular location">
    <subcellularLocation>
        <location evidence="1 7">Cell membrane</location>
        <topology evidence="1 7">Multi-pass membrane protein</topology>
    </subcellularLocation>
</comment>
<evidence type="ECO:0000256" key="5">
    <source>
        <dbReference type="ARBA" id="ARBA00022989"/>
    </source>
</evidence>
<gene>
    <name evidence="9" type="ORF">ATO3_19255</name>
</gene>
<comment type="caution">
    <text evidence="9">The sequence shown here is derived from an EMBL/GenBank/DDBJ whole genome shotgun (WGS) entry which is preliminary data.</text>
</comment>
<evidence type="ECO:0000313" key="10">
    <source>
        <dbReference type="Proteomes" id="UP000215377"/>
    </source>
</evidence>
<feature type="domain" description="ABC transmembrane type-1" evidence="8">
    <location>
        <begin position="61"/>
        <end position="274"/>
    </location>
</feature>
<keyword evidence="5 7" id="KW-1133">Transmembrane helix</keyword>
<dbReference type="SUPFAM" id="SSF161098">
    <property type="entry name" value="MetI-like"/>
    <property type="match status" value="1"/>
</dbReference>
<evidence type="ECO:0000256" key="4">
    <source>
        <dbReference type="ARBA" id="ARBA00022692"/>
    </source>
</evidence>
<feature type="transmembrane region" description="Helical" evidence="7">
    <location>
        <begin position="196"/>
        <end position="216"/>
    </location>
</feature>
<dbReference type="CDD" id="cd06261">
    <property type="entry name" value="TM_PBP2"/>
    <property type="match status" value="1"/>
</dbReference>
<name>A0A225NEU2_9RHOB</name>
<evidence type="ECO:0000256" key="3">
    <source>
        <dbReference type="ARBA" id="ARBA00022475"/>
    </source>
</evidence>
<organism evidence="9 10">
    <name type="scientific">Marinibacterium profundimaris</name>
    <dbReference type="NCBI Taxonomy" id="1679460"/>
    <lineage>
        <taxon>Bacteria</taxon>
        <taxon>Pseudomonadati</taxon>
        <taxon>Pseudomonadota</taxon>
        <taxon>Alphaproteobacteria</taxon>
        <taxon>Rhodobacterales</taxon>
        <taxon>Paracoccaceae</taxon>
        <taxon>Marinibacterium</taxon>
    </lineage>
</organism>
<accession>A0A225NEU2</accession>
<evidence type="ECO:0000256" key="1">
    <source>
        <dbReference type="ARBA" id="ARBA00004651"/>
    </source>
</evidence>
<dbReference type="InterPro" id="IPR035906">
    <property type="entry name" value="MetI-like_sf"/>
</dbReference>
<evidence type="ECO:0000256" key="6">
    <source>
        <dbReference type="ARBA" id="ARBA00023136"/>
    </source>
</evidence>
<evidence type="ECO:0000259" key="8">
    <source>
        <dbReference type="PROSITE" id="PS50928"/>
    </source>
</evidence>
<sequence length="290" mass="31930">MGSLLPASLLLVALSIYPVFNLVGLSLSDVEWIDGRAHSEFIGFANFDQLFRHETVYWAGVRNTIIFAICAVTAQMIFGFSMALAARRASGVTRAVLTAVFLLPIVMPPIVIGAMWRLLLGRDFGAVNTLLGYVGIGPIDFLGNPDIALASVILVDIWHWTPFVFLLMLTGLESLDQEVFEAAKFDVRSPWQELRYVTIPLMVPTILITLGLRLVLSFKVFDEVYLLTGGGPGTSTEVINFSIYRTFFAQDRLGVGSAMSLLTLVAVAVLIVVVNLWIRKRRSKSQEATS</sequence>
<keyword evidence="4 7" id="KW-0812">Transmembrane</keyword>
<proteinExistence type="inferred from homology"/>
<feature type="transmembrane region" description="Helical" evidence="7">
    <location>
        <begin position="258"/>
        <end position="278"/>
    </location>
</feature>